<dbReference type="SUPFAM" id="SSF55945">
    <property type="entry name" value="TATA-box binding protein-like"/>
    <property type="match status" value="1"/>
</dbReference>
<dbReference type="GeneTree" id="ENSGT00940000167740"/>
<evidence type="ECO:0000256" key="2">
    <source>
        <dbReference type="ARBA" id="ARBA00023125"/>
    </source>
</evidence>
<proteinExistence type="inferred from homology"/>
<evidence type="ECO:0000256" key="1">
    <source>
        <dbReference type="ARBA" id="ARBA00005560"/>
    </source>
</evidence>
<reference evidence="4" key="1">
    <citation type="submission" date="2023-09" db="UniProtKB">
        <authorList>
            <consortium name="Ensembl"/>
        </authorList>
    </citation>
    <scope>IDENTIFICATION</scope>
</reference>
<dbReference type="Gene3D" id="3.30.310.10">
    <property type="entry name" value="TATA-Binding Protein"/>
    <property type="match status" value="2"/>
</dbReference>
<keyword evidence="2" id="KW-0238">DNA-binding</keyword>
<comment type="similarity">
    <text evidence="1">Belongs to the TBP family.</text>
</comment>
<dbReference type="PANTHER" id="PTHR10126">
    <property type="entry name" value="TATA-BOX BINDING PROTEIN"/>
    <property type="match status" value="1"/>
</dbReference>
<dbReference type="GO" id="GO:0003677">
    <property type="term" value="F:DNA binding"/>
    <property type="evidence" value="ECO:0007669"/>
    <property type="project" value="UniProtKB-KW"/>
</dbReference>
<sequence length="177" mass="19789">KKPRNKPALSVLAQGEDNVISTVDLGCCLDLKFIARRMWNVQYKPQVIREPKATATIFRTGKIICLGTKSVEESRLAARKFVRKLQKFGFPVHFLNFKIQNIVAYCQTFPVDLAELQKVHKGQCSMQPHGQCGPAVSKLLRLDYAVFVFSSETISSVAAAFQRLSLSLLAKSTQTTK</sequence>
<dbReference type="STRING" id="303518.ENSPNYP00000015023"/>
<evidence type="ECO:0000313" key="4">
    <source>
        <dbReference type="Ensembl" id="ENSPNYP00000015023.1"/>
    </source>
</evidence>
<keyword evidence="3" id="KW-0804">Transcription</keyword>
<accession>A0A3B4FZU7</accession>
<dbReference type="GO" id="GO:0006352">
    <property type="term" value="P:DNA-templated transcription initiation"/>
    <property type="evidence" value="ECO:0007669"/>
    <property type="project" value="InterPro"/>
</dbReference>
<organism evidence="4">
    <name type="scientific">Pundamilia nyererei</name>
    <dbReference type="NCBI Taxonomy" id="303518"/>
    <lineage>
        <taxon>Eukaryota</taxon>
        <taxon>Metazoa</taxon>
        <taxon>Chordata</taxon>
        <taxon>Craniata</taxon>
        <taxon>Vertebrata</taxon>
        <taxon>Euteleostomi</taxon>
        <taxon>Actinopterygii</taxon>
        <taxon>Neopterygii</taxon>
        <taxon>Teleostei</taxon>
        <taxon>Neoteleostei</taxon>
        <taxon>Acanthomorphata</taxon>
        <taxon>Ovalentaria</taxon>
        <taxon>Cichlomorphae</taxon>
        <taxon>Cichliformes</taxon>
        <taxon>Cichlidae</taxon>
        <taxon>African cichlids</taxon>
        <taxon>Pseudocrenilabrinae</taxon>
        <taxon>Haplochromini</taxon>
        <taxon>Pundamilia</taxon>
    </lineage>
</organism>
<dbReference type="Ensembl" id="ENSPNYT00000015406.1">
    <property type="protein sequence ID" value="ENSPNYP00000015023.1"/>
    <property type="gene ID" value="ENSPNYG00000011355.1"/>
</dbReference>
<name>A0A3B4FZU7_9CICH</name>
<evidence type="ECO:0000256" key="3">
    <source>
        <dbReference type="ARBA" id="ARBA00023163"/>
    </source>
</evidence>
<dbReference type="InterPro" id="IPR012295">
    <property type="entry name" value="TBP_dom_sf"/>
</dbReference>
<dbReference type="AlphaFoldDB" id="A0A3B4FZU7"/>
<protein>
    <submittedName>
        <fullName evidence="4">Uncharacterized protein</fullName>
    </submittedName>
</protein>
<dbReference type="Pfam" id="PF00352">
    <property type="entry name" value="TBP"/>
    <property type="match status" value="1"/>
</dbReference>
<dbReference type="InterPro" id="IPR000814">
    <property type="entry name" value="TBP"/>
</dbReference>